<dbReference type="Gene3D" id="1.10.238.10">
    <property type="entry name" value="EF-hand"/>
    <property type="match status" value="1"/>
</dbReference>
<dbReference type="PROSITE" id="PS50222">
    <property type="entry name" value="EF_HAND_2"/>
    <property type="match status" value="2"/>
</dbReference>
<dbReference type="Pfam" id="PF13405">
    <property type="entry name" value="EF-hand_6"/>
    <property type="match status" value="1"/>
</dbReference>
<keyword evidence="1" id="KW-0106">Calcium</keyword>
<dbReference type="AlphaFoldDB" id="A0A2C9VX85"/>
<dbReference type="InterPro" id="IPR018247">
    <property type="entry name" value="EF_Hand_1_Ca_BS"/>
</dbReference>
<dbReference type="GO" id="GO:0005509">
    <property type="term" value="F:calcium ion binding"/>
    <property type="evidence" value="ECO:0007669"/>
    <property type="project" value="InterPro"/>
</dbReference>
<dbReference type="InterPro" id="IPR011992">
    <property type="entry name" value="EF-hand-dom_pair"/>
</dbReference>
<dbReference type="Proteomes" id="UP000091857">
    <property type="component" value="Chromosome 5"/>
</dbReference>
<dbReference type="CDD" id="cd00051">
    <property type="entry name" value="EFh"/>
    <property type="match status" value="1"/>
</dbReference>
<dbReference type="SUPFAM" id="SSF47473">
    <property type="entry name" value="EF-hand"/>
    <property type="match status" value="1"/>
</dbReference>
<proteinExistence type="predicted"/>
<dbReference type="Gramene" id="Manes.05G173400.1.v8.1">
    <property type="protein sequence ID" value="Manes.05G173400.1.v8.1.CDS.1"/>
    <property type="gene ID" value="Manes.05G173400.v8.1"/>
</dbReference>
<evidence type="ECO:0000256" key="1">
    <source>
        <dbReference type="ARBA" id="ARBA00022837"/>
    </source>
</evidence>
<keyword evidence="4" id="KW-1185">Reference proteome</keyword>
<evidence type="ECO:0000313" key="3">
    <source>
        <dbReference type="EMBL" id="OAY50926.1"/>
    </source>
</evidence>
<evidence type="ECO:0000259" key="2">
    <source>
        <dbReference type="PROSITE" id="PS50222"/>
    </source>
</evidence>
<accession>A0A2C9VX85</accession>
<feature type="domain" description="EF-hand" evidence="2">
    <location>
        <begin position="60"/>
        <end position="89"/>
    </location>
</feature>
<dbReference type="PROSITE" id="PS00018">
    <property type="entry name" value="EF_HAND_1"/>
    <property type="match status" value="2"/>
</dbReference>
<dbReference type="EMBL" id="CM004391">
    <property type="protein sequence ID" value="OAY50926.1"/>
    <property type="molecule type" value="Genomic_DNA"/>
</dbReference>
<organism evidence="3 4">
    <name type="scientific">Manihot esculenta</name>
    <name type="common">Cassava</name>
    <name type="synonym">Jatropha manihot</name>
    <dbReference type="NCBI Taxonomy" id="3983"/>
    <lineage>
        <taxon>Eukaryota</taxon>
        <taxon>Viridiplantae</taxon>
        <taxon>Streptophyta</taxon>
        <taxon>Embryophyta</taxon>
        <taxon>Tracheophyta</taxon>
        <taxon>Spermatophyta</taxon>
        <taxon>Magnoliopsida</taxon>
        <taxon>eudicotyledons</taxon>
        <taxon>Gunneridae</taxon>
        <taxon>Pentapetalae</taxon>
        <taxon>rosids</taxon>
        <taxon>fabids</taxon>
        <taxon>Malpighiales</taxon>
        <taxon>Euphorbiaceae</taxon>
        <taxon>Crotonoideae</taxon>
        <taxon>Manihoteae</taxon>
        <taxon>Manihot</taxon>
    </lineage>
</organism>
<dbReference type="Pfam" id="PF13202">
    <property type="entry name" value="EF-hand_5"/>
    <property type="match status" value="1"/>
</dbReference>
<evidence type="ECO:0000313" key="4">
    <source>
        <dbReference type="Proteomes" id="UP000091857"/>
    </source>
</evidence>
<dbReference type="InterPro" id="IPR002048">
    <property type="entry name" value="EF_hand_dom"/>
</dbReference>
<feature type="domain" description="EF-hand" evidence="2">
    <location>
        <begin position="18"/>
        <end position="53"/>
    </location>
</feature>
<comment type="caution">
    <text evidence="3">The sequence shown here is derived from an EMBL/GenBank/DDBJ whole genome shotgun (WGS) entry which is preliminary data.</text>
</comment>
<name>A0A2C9VX85_MANES</name>
<gene>
    <name evidence="3" type="ORF">MANES_05G173400v8</name>
</gene>
<reference evidence="4" key="1">
    <citation type="journal article" date="2016" name="Nat. Biotechnol.">
        <title>Sequencing wild and cultivated cassava and related species reveals extensive interspecific hybridization and genetic diversity.</title>
        <authorList>
            <person name="Bredeson J.V."/>
            <person name="Lyons J.B."/>
            <person name="Prochnik S.E."/>
            <person name="Wu G.A."/>
            <person name="Ha C.M."/>
            <person name="Edsinger-Gonzales E."/>
            <person name="Grimwood J."/>
            <person name="Schmutz J."/>
            <person name="Rabbi I.Y."/>
            <person name="Egesi C."/>
            <person name="Nauluvula P."/>
            <person name="Lebot V."/>
            <person name="Ndunguru J."/>
            <person name="Mkamilo G."/>
            <person name="Bart R.S."/>
            <person name="Setter T.L."/>
            <person name="Gleadow R.M."/>
            <person name="Kulakow P."/>
            <person name="Ferguson M.E."/>
            <person name="Rounsley S."/>
            <person name="Rokhsar D.S."/>
        </authorList>
    </citation>
    <scope>NUCLEOTIDE SEQUENCE [LARGE SCALE GENOMIC DNA]</scope>
    <source>
        <strain evidence="4">cv. AM560-2</strain>
    </source>
</reference>
<sequence>MCRFALFNVKCKCCSVSFEEHQLKLIFKQFDSDKDGLLNKQELKNAFSYLGSRAPEWRTQRALSYADENGDGYIDDKELEKIINYAYRQNYKFR</sequence>
<protein>
    <recommendedName>
        <fullName evidence="2">EF-hand domain-containing protein</fullName>
    </recommendedName>
</protein>
<dbReference type="STRING" id="3983.A0A2C9VX85"/>
<dbReference type="SMART" id="SM00054">
    <property type="entry name" value="EFh"/>
    <property type="match status" value="2"/>
</dbReference>